<keyword evidence="3" id="KW-1185">Reference proteome</keyword>
<evidence type="ECO:0000256" key="1">
    <source>
        <dbReference type="SAM" id="MobiDB-lite"/>
    </source>
</evidence>
<organism evidence="2 3">
    <name type="scientific">Candidatus Thiodiazotropha endoloripes</name>
    <dbReference type="NCBI Taxonomy" id="1818881"/>
    <lineage>
        <taxon>Bacteria</taxon>
        <taxon>Pseudomonadati</taxon>
        <taxon>Pseudomonadota</taxon>
        <taxon>Gammaproteobacteria</taxon>
        <taxon>Chromatiales</taxon>
        <taxon>Sedimenticolaceae</taxon>
        <taxon>Candidatus Thiodiazotropha</taxon>
    </lineage>
</organism>
<dbReference type="AlphaFoldDB" id="A0A1E2US34"/>
<name>A0A1E2US34_9GAMM</name>
<evidence type="ECO:0000313" key="2">
    <source>
        <dbReference type="EMBL" id="ODB97566.1"/>
    </source>
</evidence>
<dbReference type="EMBL" id="LVJZ01000003">
    <property type="protein sequence ID" value="ODB97566.1"/>
    <property type="molecule type" value="Genomic_DNA"/>
</dbReference>
<feature type="region of interest" description="Disordered" evidence="1">
    <location>
        <begin position="1"/>
        <end position="40"/>
    </location>
</feature>
<comment type="caution">
    <text evidence="2">The sequence shown here is derived from an EMBL/GenBank/DDBJ whole genome shotgun (WGS) entry which is preliminary data.</text>
</comment>
<gene>
    <name evidence="2" type="ORF">A3196_12850</name>
</gene>
<feature type="compositionally biased region" description="Basic residues" evidence="1">
    <location>
        <begin position="17"/>
        <end position="27"/>
    </location>
</feature>
<proteinExistence type="predicted"/>
<dbReference type="STRING" id="1818881.A3196_12850"/>
<accession>A0A1E2US34</accession>
<evidence type="ECO:0000313" key="3">
    <source>
        <dbReference type="Proteomes" id="UP000094849"/>
    </source>
</evidence>
<dbReference type="Proteomes" id="UP000094849">
    <property type="component" value="Unassembled WGS sequence"/>
</dbReference>
<reference evidence="2 3" key="1">
    <citation type="submission" date="2016-03" db="EMBL/GenBank/DDBJ databases">
        <title>Chemosynthetic sulphur-oxidizing symbionts of marine invertebrate animals are capable of nitrogen fixation.</title>
        <authorList>
            <person name="Petersen J.M."/>
            <person name="Kemper A."/>
            <person name="Gruber-Vodicka H."/>
            <person name="Cardini U."/>
            <person name="Geest Mvander."/>
            <person name="Kleiner M."/>
            <person name="Bulgheresi S."/>
            <person name="Fussmann M."/>
            <person name="Herbold C."/>
            <person name="Seah B.K.B."/>
            <person name="Antony C.Paul."/>
            <person name="Liu D."/>
            <person name="Belitz A."/>
            <person name="Weber M."/>
        </authorList>
    </citation>
    <scope>NUCLEOTIDE SEQUENCE [LARGE SCALE GENOMIC DNA]</scope>
    <source>
        <strain evidence="2">G_D</strain>
    </source>
</reference>
<protein>
    <submittedName>
        <fullName evidence="2">Uncharacterized protein</fullName>
    </submittedName>
</protein>
<sequence length="94" mass="10954">MTDVIQISDFRCGSTRQRSKPAKKKTSRPQNAISKADKAELDERMKAITRRFRHPELAKQHITRDIRKSCGVGRYYHITPSQMTSYIEELDSKE</sequence>